<dbReference type="SUPFAM" id="SSF48013">
    <property type="entry name" value="NusB-like"/>
    <property type="match status" value="1"/>
</dbReference>
<organism evidence="15">
    <name type="scientific">uncultured Thiotrichaceae bacterium</name>
    <dbReference type="NCBI Taxonomy" id="298394"/>
    <lineage>
        <taxon>Bacteria</taxon>
        <taxon>Pseudomonadati</taxon>
        <taxon>Pseudomonadota</taxon>
        <taxon>Gammaproteobacteria</taxon>
        <taxon>Thiotrichales</taxon>
        <taxon>Thiotrichaceae</taxon>
        <taxon>environmental samples</taxon>
    </lineage>
</organism>
<dbReference type="GO" id="GO:0009383">
    <property type="term" value="F:rRNA (cytosine-C5-)-methyltransferase activity"/>
    <property type="evidence" value="ECO:0007669"/>
    <property type="project" value="TreeGrafter"/>
</dbReference>
<dbReference type="FunFam" id="3.30.70.1170:FF:000002">
    <property type="entry name" value="Ribosomal RNA small subunit methyltransferase B"/>
    <property type="match status" value="1"/>
</dbReference>
<dbReference type="EMBL" id="CACVAV010000310">
    <property type="protein sequence ID" value="CAA6820251.1"/>
    <property type="molecule type" value="Genomic_DNA"/>
</dbReference>
<dbReference type="InterPro" id="IPR029063">
    <property type="entry name" value="SAM-dependent_MTases_sf"/>
</dbReference>
<dbReference type="Gene3D" id="1.10.287.730">
    <property type="entry name" value="Helix hairpin bin"/>
    <property type="match status" value="1"/>
</dbReference>
<dbReference type="GO" id="GO:0003723">
    <property type="term" value="F:RNA binding"/>
    <property type="evidence" value="ECO:0007669"/>
    <property type="project" value="UniProtKB-UniRule"/>
</dbReference>
<comment type="catalytic activity">
    <reaction evidence="12">
        <text>cytidine(967) in 16S rRNA + S-adenosyl-L-methionine = 5-methylcytidine(967) in 16S rRNA + S-adenosyl-L-homocysteine + H(+)</text>
        <dbReference type="Rhea" id="RHEA:42748"/>
        <dbReference type="Rhea" id="RHEA-COMP:10219"/>
        <dbReference type="Rhea" id="RHEA-COMP:10220"/>
        <dbReference type="ChEBI" id="CHEBI:15378"/>
        <dbReference type="ChEBI" id="CHEBI:57856"/>
        <dbReference type="ChEBI" id="CHEBI:59789"/>
        <dbReference type="ChEBI" id="CHEBI:74483"/>
        <dbReference type="ChEBI" id="CHEBI:82748"/>
        <dbReference type="EC" id="2.1.1.176"/>
    </reaction>
</comment>
<comment type="function">
    <text evidence="1">Specifically methylates the cytosine at position 967 (m5C967) of 16S rRNA.</text>
</comment>
<dbReference type="GO" id="GO:0005829">
    <property type="term" value="C:cytosol"/>
    <property type="evidence" value="ECO:0007669"/>
    <property type="project" value="TreeGrafter"/>
</dbReference>
<dbReference type="InterPro" id="IPR054728">
    <property type="entry name" value="RsmB-like_ferredoxin"/>
</dbReference>
<dbReference type="InterPro" id="IPR001678">
    <property type="entry name" value="MeTrfase_RsmB-F_NOP2_dom"/>
</dbReference>
<gene>
    <name evidence="15" type="ORF">HELGO_WM21324</name>
</gene>
<dbReference type="GO" id="GO:0070475">
    <property type="term" value="P:rRNA base methylation"/>
    <property type="evidence" value="ECO:0007669"/>
    <property type="project" value="TreeGrafter"/>
</dbReference>
<evidence type="ECO:0000256" key="3">
    <source>
        <dbReference type="ARBA" id="ARBA00012140"/>
    </source>
</evidence>
<evidence type="ECO:0000256" key="13">
    <source>
        <dbReference type="PROSITE-ProRule" id="PRU01023"/>
    </source>
</evidence>
<dbReference type="PRINTS" id="PR02008">
    <property type="entry name" value="RCMTFAMILY"/>
</dbReference>
<evidence type="ECO:0000256" key="9">
    <source>
        <dbReference type="ARBA" id="ARBA00022884"/>
    </source>
</evidence>
<dbReference type="InterPro" id="IPR035926">
    <property type="entry name" value="NusB-like_sf"/>
</dbReference>
<evidence type="ECO:0000256" key="6">
    <source>
        <dbReference type="ARBA" id="ARBA00022603"/>
    </source>
</evidence>
<keyword evidence="8 13" id="KW-0949">S-adenosyl-L-methionine</keyword>
<evidence type="ECO:0000256" key="12">
    <source>
        <dbReference type="ARBA" id="ARBA00047283"/>
    </source>
</evidence>
<dbReference type="PANTHER" id="PTHR22807">
    <property type="entry name" value="NOP2 YEAST -RELATED NOL1/NOP2/FMU SUN DOMAIN-CONTAINING"/>
    <property type="match status" value="1"/>
</dbReference>
<keyword evidence="6 13" id="KW-0489">Methyltransferase</keyword>
<dbReference type="Gene3D" id="3.30.70.1170">
    <property type="entry name" value="Sun protein, domain 3"/>
    <property type="match status" value="1"/>
</dbReference>
<dbReference type="InterPro" id="IPR023267">
    <property type="entry name" value="RCMT"/>
</dbReference>
<evidence type="ECO:0000256" key="2">
    <source>
        <dbReference type="ARBA" id="ARBA00004496"/>
    </source>
</evidence>
<evidence type="ECO:0000313" key="15">
    <source>
        <dbReference type="EMBL" id="CAA6820251.1"/>
    </source>
</evidence>
<dbReference type="GO" id="GO:0006355">
    <property type="term" value="P:regulation of DNA-templated transcription"/>
    <property type="evidence" value="ECO:0007669"/>
    <property type="project" value="InterPro"/>
</dbReference>
<feature type="binding site" evidence="13">
    <location>
        <position position="301"/>
    </location>
    <ligand>
        <name>S-adenosyl-L-methionine</name>
        <dbReference type="ChEBI" id="CHEBI:59789"/>
    </ligand>
</feature>
<dbReference type="NCBIfam" id="TIGR00563">
    <property type="entry name" value="rsmB"/>
    <property type="match status" value="1"/>
</dbReference>
<dbReference type="SUPFAM" id="SSF53335">
    <property type="entry name" value="S-adenosyl-L-methionine-dependent methyltransferases"/>
    <property type="match status" value="1"/>
</dbReference>
<evidence type="ECO:0000256" key="5">
    <source>
        <dbReference type="ARBA" id="ARBA00022552"/>
    </source>
</evidence>
<dbReference type="PROSITE" id="PS51686">
    <property type="entry name" value="SAM_MT_RSMB_NOP"/>
    <property type="match status" value="1"/>
</dbReference>
<dbReference type="InterPro" id="IPR049560">
    <property type="entry name" value="MeTrfase_RsmB-F_NOP2_cat"/>
</dbReference>
<feature type="domain" description="SAM-dependent MTase RsmB/NOP-type" evidence="14">
    <location>
        <begin position="162"/>
        <end position="432"/>
    </location>
</feature>
<dbReference type="Pfam" id="PF01189">
    <property type="entry name" value="Methyltr_RsmB-F"/>
    <property type="match status" value="1"/>
</dbReference>
<evidence type="ECO:0000256" key="7">
    <source>
        <dbReference type="ARBA" id="ARBA00022679"/>
    </source>
</evidence>
<dbReference type="NCBIfam" id="NF008149">
    <property type="entry name" value="PRK10901.1"/>
    <property type="match status" value="1"/>
</dbReference>
<sequence length="435" mass="48351">MNSRVVAAKVLLKVVYQGESLTDVLQHATVQTLSPRDQAWVRNVCFGSIRWHGRLGAVLRQLLAKPMKKADKDIECLLRIGLYQLIYQRTPDHAAVNETVAAARKLKKVWASRLINAVLRGFLRRKEAVLEEIDQFETARYSFPPWLSDRLKLAWPDHWQSILEASNTQAPMVLRVNQRLHSRDEYLAILQKADLSAAAVEHTDNGIVLEQAVPVYDLPGFAAGAVSVQDSAAQLAAELLPCEPGQRVLDACAAPGGKACHLLEKYNDLDLVALDSSERRLEQVTENLERLKLSAAIVTGDAAQPEKWWDGQLFDCILLDAPCSATGVIRRHPDIKLLRKDRDIANLQQEQSAILKAAWAMLKPGGLLLYATCSVLPEENELQIKAFLQDTESAVLEILSQKGSQRLSVVGQQILPGDAGMDGFYYALLRKITQD</sequence>
<dbReference type="FunFam" id="3.40.50.150:FF:000022">
    <property type="entry name" value="Ribosomal RNA small subunit methyltransferase B"/>
    <property type="match status" value="1"/>
</dbReference>
<evidence type="ECO:0000256" key="1">
    <source>
        <dbReference type="ARBA" id="ARBA00002724"/>
    </source>
</evidence>
<dbReference type="Pfam" id="PF22458">
    <property type="entry name" value="RsmF-B_ferredox"/>
    <property type="match status" value="1"/>
</dbReference>
<comment type="similarity">
    <text evidence="13">Belongs to the class I-like SAM-binding methyltransferase superfamily. RsmB/NOP family.</text>
</comment>
<comment type="subcellular location">
    <subcellularLocation>
        <location evidence="2">Cytoplasm</location>
    </subcellularLocation>
</comment>
<evidence type="ECO:0000256" key="8">
    <source>
        <dbReference type="ARBA" id="ARBA00022691"/>
    </source>
</evidence>
<keyword evidence="4" id="KW-0963">Cytoplasm</keyword>
<feature type="binding site" evidence="13">
    <location>
        <position position="275"/>
    </location>
    <ligand>
        <name>S-adenosyl-L-methionine</name>
        <dbReference type="ChEBI" id="CHEBI:59789"/>
    </ligand>
</feature>
<feature type="binding site" evidence="13">
    <location>
        <begin position="252"/>
        <end position="258"/>
    </location>
    <ligand>
        <name>S-adenosyl-L-methionine</name>
        <dbReference type="ChEBI" id="CHEBI:59789"/>
    </ligand>
</feature>
<dbReference type="EC" id="2.1.1.176" evidence="3"/>
<dbReference type="Gene3D" id="3.40.50.150">
    <property type="entry name" value="Vaccinia Virus protein VP39"/>
    <property type="match status" value="1"/>
</dbReference>
<keyword evidence="9 13" id="KW-0694">RNA-binding</keyword>
<evidence type="ECO:0000259" key="14">
    <source>
        <dbReference type="PROSITE" id="PS51686"/>
    </source>
</evidence>
<dbReference type="CDD" id="cd02440">
    <property type="entry name" value="AdoMet_MTases"/>
    <property type="match status" value="1"/>
</dbReference>
<dbReference type="PANTHER" id="PTHR22807:SF61">
    <property type="entry name" value="NOL1_NOP2_SUN FAMILY PROTEIN _ ANTITERMINATION NUSB DOMAIN-CONTAINING PROTEIN"/>
    <property type="match status" value="1"/>
</dbReference>
<feature type="active site" description="Nucleophile" evidence="13">
    <location>
        <position position="373"/>
    </location>
</feature>
<keyword evidence="7 13" id="KW-0808">Transferase</keyword>
<keyword evidence="5" id="KW-0698">rRNA processing</keyword>
<feature type="binding site" evidence="13">
    <location>
        <position position="320"/>
    </location>
    <ligand>
        <name>S-adenosyl-L-methionine</name>
        <dbReference type="ChEBI" id="CHEBI:59789"/>
    </ligand>
</feature>
<accession>A0A6S6TA90</accession>
<dbReference type="AlphaFoldDB" id="A0A6S6TA90"/>
<evidence type="ECO:0000256" key="11">
    <source>
        <dbReference type="ARBA" id="ARBA00031088"/>
    </source>
</evidence>
<protein>
    <recommendedName>
        <fullName evidence="3">16S rRNA (cytosine(967)-C(5))-methyltransferase</fullName>
        <ecNumber evidence="3">2.1.1.176</ecNumber>
    </recommendedName>
    <alternativeName>
        <fullName evidence="10">16S rRNA m5C967 methyltransferase</fullName>
    </alternativeName>
    <alternativeName>
        <fullName evidence="11">rRNA (cytosine-C(5)-)-methyltransferase RsmB</fullName>
    </alternativeName>
</protein>
<dbReference type="InterPro" id="IPR006027">
    <property type="entry name" value="NusB_RsmB_TIM44"/>
</dbReference>
<dbReference type="Gene3D" id="1.10.940.10">
    <property type="entry name" value="NusB-like"/>
    <property type="match status" value="1"/>
</dbReference>
<dbReference type="NCBIfam" id="NF011494">
    <property type="entry name" value="PRK14902.1"/>
    <property type="match status" value="1"/>
</dbReference>
<dbReference type="InterPro" id="IPR004573">
    <property type="entry name" value="rRNA_ssu_MeTfrase_B"/>
</dbReference>
<evidence type="ECO:0000256" key="4">
    <source>
        <dbReference type="ARBA" id="ARBA00022490"/>
    </source>
</evidence>
<evidence type="ECO:0000256" key="10">
    <source>
        <dbReference type="ARBA" id="ARBA00030399"/>
    </source>
</evidence>
<dbReference type="Pfam" id="PF01029">
    <property type="entry name" value="NusB"/>
    <property type="match status" value="1"/>
</dbReference>
<reference evidence="15" key="1">
    <citation type="submission" date="2020-01" db="EMBL/GenBank/DDBJ databases">
        <authorList>
            <person name="Meier V. D."/>
            <person name="Meier V D."/>
        </authorList>
    </citation>
    <scope>NUCLEOTIDE SEQUENCE</scope>
    <source>
        <strain evidence="15">HLG_WM_MAG_08</strain>
    </source>
</reference>
<name>A0A6S6TA90_9GAMM</name>
<proteinExistence type="inferred from homology"/>